<evidence type="ECO:0000313" key="2">
    <source>
        <dbReference type="EMBL" id="QCT03714.1"/>
    </source>
</evidence>
<dbReference type="PROSITE" id="PS51257">
    <property type="entry name" value="PROKAR_LIPOPROTEIN"/>
    <property type="match status" value="1"/>
</dbReference>
<evidence type="ECO:0008006" key="4">
    <source>
        <dbReference type="Google" id="ProtNLM"/>
    </source>
</evidence>
<dbReference type="KEGG" id="palo:E6C60_3003"/>
<accession>A0A4V1G475</accession>
<feature type="region of interest" description="Disordered" evidence="1">
    <location>
        <begin position="26"/>
        <end position="51"/>
    </location>
</feature>
<protein>
    <recommendedName>
        <fullName evidence="4">Lipoprotein</fullName>
    </recommendedName>
</protein>
<evidence type="ECO:0000313" key="3">
    <source>
        <dbReference type="Proteomes" id="UP000300879"/>
    </source>
</evidence>
<reference evidence="2 3" key="1">
    <citation type="submission" date="2019-05" db="EMBL/GenBank/DDBJ databases">
        <authorList>
            <person name="Chen C."/>
        </authorList>
    </citation>
    <scope>NUCLEOTIDE SEQUENCE [LARGE SCALE GENOMIC DNA]</scope>
    <source>
        <strain evidence="2 3">HB172198</strain>
    </source>
</reference>
<evidence type="ECO:0000256" key="1">
    <source>
        <dbReference type="SAM" id="MobiDB-lite"/>
    </source>
</evidence>
<dbReference type="Proteomes" id="UP000300879">
    <property type="component" value="Chromosome"/>
</dbReference>
<sequence>MMKKSLHYAAGSLLLILLLGGCQDMERPASAPQSGNEMSAEEISSETRQQAESSAIRYLKDQYNLDVEITDAKLMPSTVADKVNLEGHVTGKPEQSFKISVNYNTQETSNFVLSPELKKAVEGK</sequence>
<proteinExistence type="predicted"/>
<keyword evidence="3" id="KW-1185">Reference proteome</keyword>
<dbReference type="AlphaFoldDB" id="A0A4V1G475"/>
<name>A0A4V1G475_9BACL</name>
<dbReference type="EMBL" id="CP040396">
    <property type="protein sequence ID" value="QCT03714.1"/>
    <property type="molecule type" value="Genomic_DNA"/>
</dbReference>
<organism evidence="2 3">
    <name type="scientific">Paenibacillus algicola</name>
    <dbReference type="NCBI Taxonomy" id="2565926"/>
    <lineage>
        <taxon>Bacteria</taxon>
        <taxon>Bacillati</taxon>
        <taxon>Bacillota</taxon>
        <taxon>Bacilli</taxon>
        <taxon>Bacillales</taxon>
        <taxon>Paenibacillaceae</taxon>
        <taxon>Paenibacillus</taxon>
    </lineage>
</organism>
<gene>
    <name evidence="2" type="ORF">E6C60_3003</name>
</gene>